<feature type="domain" description="Phospholipid/glycerol acyltransferase" evidence="3">
    <location>
        <begin position="40"/>
        <end position="154"/>
    </location>
</feature>
<proteinExistence type="predicted"/>
<keyword evidence="2 4" id="KW-0012">Acyltransferase</keyword>
<dbReference type="PANTHER" id="PTHR10434:SF66">
    <property type="entry name" value="PHOSPHOLIPID_GLYCEROL ACYLTRANSFERASE DOMAIN-CONTAINING PROTEIN"/>
    <property type="match status" value="1"/>
</dbReference>
<evidence type="ECO:0000256" key="2">
    <source>
        <dbReference type="ARBA" id="ARBA00023315"/>
    </source>
</evidence>
<dbReference type="GO" id="GO:0003841">
    <property type="term" value="F:1-acylglycerol-3-phosphate O-acyltransferase activity"/>
    <property type="evidence" value="ECO:0007669"/>
    <property type="project" value="TreeGrafter"/>
</dbReference>
<dbReference type="Proteomes" id="UP000054010">
    <property type="component" value="Unassembled WGS sequence"/>
</dbReference>
<organism evidence="4 5">
    <name type="scientific">Oscillochloris trichoides DG-6</name>
    <dbReference type="NCBI Taxonomy" id="765420"/>
    <lineage>
        <taxon>Bacteria</taxon>
        <taxon>Bacillati</taxon>
        <taxon>Chloroflexota</taxon>
        <taxon>Chloroflexia</taxon>
        <taxon>Chloroflexales</taxon>
        <taxon>Chloroflexineae</taxon>
        <taxon>Oscillochloridaceae</taxon>
        <taxon>Oscillochloris</taxon>
    </lineage>
</organism>
<evidence type="ECO:0000256" key="1">
    <source>
        <dbReference type="ARBA" id="ARBA00022679"/>
    </source>
</evidence>
<evidence type="ECO:0000313" key="5">
    <source>
        <dbReference type="Proteomes" id="UP000054010"/>
    </source>
</evidence>
<dbReference type="eggNOG" id="COG0204">
    <property type="taxonomic scope" value="Bacteria"/>
</dbReference>
<gene>
    <name evidence="4" type="ORF">OSCT_1736</name>
</gene>
<dbReference type="GO" id="GO:0006654">
    <property type="term" value="P:phosphatidic acid biosynthetic process"/>
    <property type="evidence" value="ECO:0007669"/>
    <property type="project" value="TreeGrafter"/>
</dbReference>
<name>E1IEI5_9CHLR</name>
<dbReference type="STRING" id="765420.OSCT_1736"/>
<evidence type="ECO:0000259" key="3">
    <source>
        <dbReference type="SMART" id="SM00563"/>
    </source>
</evidence>
<comment type="caution">
    <text evidence="4">The sequence shown here is derived from an EMBL/GenBank/DDBJ whole genome shotgun (WGS) entry which is preliminary data.</text>
</comment>
<dbReference type="SUPFAM" id="SSF69593">
    <property type="entry name" value="Glycerol-3-phosphate (1)-acyltransferase"/>
    <property type="match status" value="1"/>
</dbReference>
<dbReference type="AlphaFoldDB" id="E1IEI5"/>
<keyword evidence="5" id="KW-1185">Reference proteome</keyword>
<dbReference type="Pfam" id="PF01553">
    <property type="entry name" value="Acyltransferase"/>
    <property type="match status" value="1"/>
</dbReference>
<dbReference type="InterPro" id="IPR002123">
    <property type="entry name" value="Plipid/glycerol_acylTrfase"/>
</dbReference>
<keyword evidence="1" id="KW-0808">Transferase</keyword>
<dbReference type="EMBL" id="ADVR01000053">
    <property type="protein sequence ID" value="EFO80377.1"/>
    <property type="molecule type" value="Genomic_DNA"/>
</dbReference>
<dbReference type="HOGENOM" id="CLU_027938_4_5_0"/>
<dbReference type="CDD" id="cd07989">
    <property type="entry name" value="LPLAT_AGPAT-like"/>
    <property type="match status" value="1"/>
</dbReference>
<dbReference type="PANTHER" id="PTHR10434">
    <property type="entry name" value="1-ACYL-SN-GLYCEROL-3-PHOSPHATE ACYLTRANSFERASE"/>
    <property type="match status" value="1"/>
</dbReference>
<accession>E1IEI5</accession>
<evidence type="ECO:0000313" key="4">
    <source>
        <dbReference type="EMBL" id="EFO80377.1"/>
    </source>
</evidence>
<reference evidence="4 5" key="1">
    <citation type="journal article" date="2011" name="J. Bacteriol.">
        <title>Draft genome sequence of the anoxygenic filamentous phototrophic bacterium Oscillochloris trichoides subsp. DG-6.</title>
        <authorList>
            <person name="Kuznetsov B.B."/>
            <person name="Ivanovsky R.N."/>
            <person name="Keppen O.I."/>
            <person name="Sukhacheva M.V."/>
            <person name="Bumazhkin B.K."/>
            <person name="Patutina E.O."/>
            <person name="Beletsky A.V."/>
            <person name="Mardanov A.V."/>
            <person name="Baslerov R.V."/>
            <person name="Panteleeva A.N."/>
            <person name="Kolganova T.V."/>
            <person name="Ravin N.V."/>
            <person name="Skryabin K.G."/>
        </authorList>
    </citation>
    <scope>NUCLEOTIDE SEQUENCE [LARGE SCALE GENOMIC DNA]</scope>
    <source>
        <strain evidence="4 5">DG-6</strain>
    </source>
</reference>
<sequence length="214" mass="24062">MRTLMYGMLYISIHFFRLIGWWRWRVEGWENLPPRESGGMVMAMNHVNGLDIPVIGAMLPFSYRLSWLGKAEIFEKPIPAWFYRTMHVIPINRGRRDLAALNASIDALRAGDTLLVFPEGHRSGNGVLQEGRSGAVRMAIQAGVPIVPIAITGTEHGLKGTCLRRPVLVRIGPPLYIPPSETGKYPATVMEQYTTEMMHRIAALLPAERRGPYQ</sequence>
<protein>
    <submittedName>
        <fullName evidence="4">Phospholipid/glycerol acyltransferase</fullName>
    </submittedName>
</protein>
<dbReference type="SMART" id="SM00563">
    <property type="entry name" value="PlsC"/>
    <property type="match status" value="1"/>
</dbReference>